<feature type="compositionally biased region" description="Basic and acidic residues" evidence="1">
    <location>
        <begin position="78"/>
        <end position="90"/>
    </location>
</feature>
<organism evidence="2 3">
    <name type="scientific">Colletotrichum melonis</name>
    <dbReference type="NCBI Taxonomy" id="1209925"/>
    <lineage>
        <taxon>Eukaryota</taxon>
        <taxon>Fungi</taxon>
        <taxon>Dikarya</taxon>
        <taxon>Ascomycota</taxon>
        <taxon>Pezizomycotina</taxon>
        <taxon>Sordariomycetes</taxon>
        <taxon>Hypocreomycetidae</taxon>
        <taxon>Glomerellales</taxon>
        <taxon>Glomerellaceae</taxon>
        <taxon>Colletotrichum</taxon>
        <taxon>Colletotrichum acutatum species complex</taxon>
    </lineage>
</organism>
<dbReference type="AlphaFoldDB" id="A0AAI9TZV4"/>
<name>A0AAI9TZV4_9PEZI</name>
<gene>
    <name evidence="2" type="ORF">CMEL01_08366</name>
</gene>
<feature type="region of interest" description="Disordered" evidence="1">
    <location>
        <begin position="42"/>
        <end position="90"/>
    </location>
</feature>
<dbReference type="EMBL" id="MLGG01000068">
    <property type="protein sequence ID" value="KAK1449051.1"/>
    <property type="molecule type" value="Genomic_DNA"/>
</dbReference>
<evidence type="ECO:0000313" key="2">
    <source>
        <dbReference type="EMBL" id="KAK1449051.1"/>
    </source>
</evidence>
<reference evidence="2 3" key="1">
    <citation type="submission" date="2016-10" db="EMBL/GenBank/DDBJ databases">
        <title>The genome sequence of Colletotrichum fioriniae PJ7.</title>
        <authorList>
            <person name="Baroncelli R."/>
        </authorList>
    </citation>
    <scope>NUCLEOTIDE SEQUENCE [LARGE SCALE GENOMIC DNA]</scope>
    <source>
        <strain evidence="2">Col 31</strain>
    </source>
</reference>
<keyword evidence="3" id="KW-1185">Reference proteome</keyword>
<sequence>MTPFTLETLYKASPALPEHTPVHRPIFAAAATEEGHFFRRLQDCPGHLSGPEKEDCPRKPQARHYEGAQLHQIQIGNPRDRETEKGKDKNVEATATALSAALTNAITGVVTHSMIDMEAAEQRGSITGQEILFSYFNHVGYNKTG</sequence>
<evidence type="ECO:0000256" key="1">
    <source>
        <dbReference type="SAM" id="MobiDB-lite"/>
    </source>
</evidence>
<comment type="caution">
    <text evidence="2">The sequence shown here is derived from an EMBL/GenBank/DDBJ whole genome shotgun (WGS) entry which is preliminary data.</text>
</comment>
<protein>
    <submittedName>
        <fullName evidence="2">Uncharacterized protein</fullName>
    </submittedName>
</protein>
<dbReference type="Proteomes" id="UP001239795">
    <property type="component" value="Unassembled WGS sequence"/>
</dbReference>
<feature type="compositionally biased region" description="Basic and acidic residues" evidence="1">
    <location>
        <begin position="50"/>
        <end position="66"/>
    </location>
</feature>
<proteinExistence type="predicted"/>
<evidence type="ECO:0000313" key="3">
    <source>
        <dbReference type="Proteomes" id="UP001239795"/>
    </source>
</evidence>
<accession>A0AAI9TZV4</accession>